<sequence>MVLSADGSKAAFVSTANGYRTNIWVMDLKTGSSWNLTNTTVTACDPTKMNGYFRPPWSPDGEWVAFSSDRGTDWLGHDFRVGWEHSQELSIYVIRPNGKRTFFYETTRRETWEARETAEVEEAADG</sequence>
<evidence type="ECO:0000313" key="1">
    <source>
        <dbReference type="EMBL" id="RAH75698.1"/>
    </source>
</evidence>
<proteinExistence type="predicted"/>
<keyword evidence="2" id="KW-1185">Reference proteome</keyword>
<dbReference type="EMBL" id="KZ824933">
    <property type="protein sequence ID" value="RAH75698.1"/>
    <property type="molecule type" value="Genomic_DNA"/>
</dbReference>
<evidence type="ECO:0000313" key="2">
    <source>
        <dbReference type="Proteomes" id="UP000249661"/>
    </source>
</evidence>
<organism evidence="1 2">
    <name type="scientific">Aspergillus aculeatinus CBS 121060</name>
    <dbReference type="NCBI Taxonomy" id="1448322"/>
    <lineage>
        <taxon>Eukaryota</taxon>
        <taxon>Fungi</taxon>
        <taxon>Dikarya</taxon>
        <taxon>Ascomycota</taxon>
        <taxon>Pezizomycotina</taxon>
        <taxon>Eurotiomycetes</taxon>
        <taxon>Eurotiomycetidae</taxon>
        <taxon>Eurotiales</taxon>
        <taxon>Aspergillaceae</taxon>
        <taxon>Aspergillus</taxon>
        <taxon>Aspergillus subgen. Circumdati</taxon>
    </lineage>
</organism>
<dbReference type="Proteomes" id="UP000249661">
    <property type="component" value="Unassembled WGS sequence"/>
</dbReference>
<protein>
    <submittedName>
        <fullName evidence="1">Uncharacterized protein</fullName>
    </submittedName>
</protein>
<reference evidence="1" key="1">
    <citation type="submission" date="2018-02" db="EMBL/GenBank/DDBJ databases">
        <title>The genomes of Aspergillus section Nigri reveals drivers in fungal speciation.</title>
        <authorList>
            <consortium name="DOE Joint Genome Institute"/>
            <person name="Vesth T.C."/>
            <person name="Nybo J."/>
            <person name="Theobald S."/>
            <person name="Brandl J."/>
            <person name="Frisvad J.C."/>
            <person name="Nielsen K.F."/>
            <person name="Lyhne E.K."/>
            <person name="Kogle M.E."/>
            <person name="Kuo A."/>
            <person name="Riley R."/>
            <person name="Clum A."/>
            <person name="Nolan M."/>
            <person name="Lipzen A."/>
            <person name="Salamov A."/>
            <person name="Henrissat B."/>
            <person name="Wiebenga A."/>
            <person name="De vries R.P."/>
            <person name="Grigoriev I.V."/>
            <person name="Mortensen U.H."/>
            <person name="Andersen M.R."/>
            <person name="Baker S.E."/>
        </authorList>
    </citation>
    <scope>NUCLEOTIDE SEQUENCE</scope>
    <source>
        <strain evidence="1">CBS 121060</strain>
    </source>
</reference>
<accession>A0ACD1HPD2</accession>
<gene>
    <name evidence="1" type="ORF">BO66DRAFT_387527</name>
</gene>
<name>A0ACD1HPD2_9EURO</name>